<dbReference type="GO" id="GO:0009897">
    <property type="term" value="C:external side of plasma membrane"/>
    <property type="evidence" value="ECO:0007669"/>
    <property type="project" value="TreeGrafter"/>
</dbReference>
<keyword evidence="13" id="KW-1185">Reference proteome</keyword>
<dbReference type="GO" id="GO:0007204">
    <property type="term" value="P:positive regulation of cytosolic calcium ion concentration"/>
    <property type="evidence" value="ECO:0007669"/>
    <property type="project" value="TreeGrafter"/>
</dbReference>
<evidence type="ECO:0000256" key="3">
    <source>
        <dbReference type="ARBA" id="ARBA00022692"/>
    </source>
</evidence>
<feature type="transmembrane region" description="Helical" evidence="10">
    <location>
        <begin position="269"/>
        <end position="287"/>
    </location>
</feature>
<keyword evidence="6 10" id="KW-0472">Membrane</keyword>
<dbReference type="EMBL" id="SRMA01025451">
    <property type="protein sequence ID" value="TRY94361.1"/>
    <property type="molecule type" value="Genomic_DNA"/>
</dbReference>
<dbReference type="STRING" id="623744.A0A553QWL1"/>
<feature type="transmembrane region" description="Helical" evidence="10">
    <location>
        <begin position="140"/>
        <end position="158"/>
    </location>
</feature>
<evidence type="ECO:0000256" key="10">
    <source>
        <dbReference type="SAM" id="Phobius"/>
    </source>
</evidence>
<dbReference type="GO" id="GO:0006955">
    <property type="term" value="P:immune response"/>
    <property type="evidence" value="ECO:0007669"/>
    <property type="project" value="TreeGrafter"/>
</dbReference>
<evidence type="ECO:0000256" key="4">
    <source>
        <dbReference type="ARBA" id="ARBA00022989"/>
    </source>
</evidence>
<dbReference type="PROSITE" id="PS00237">
    <property type="entry name" value="G_PROTEIN_RECEP_F1_1"/>
    <property type="match status" value="1"/>
</dbReference>
<proteinExistence type="inferred from homology"/>
<comment type="similarity">
    <text evidence="9">Belongs to the G-protein coupled receptor 1 family.</text>
</comment>
<dbReference type="PRINTS" id="PR00657">
    <property type="entry name" value="CCCHEMOKINER"/>
</dbReference>
<evidence type="ECO:0000256" key="8">
    <source>
        <dbReference type="ARBA" id="ARBA00023224"/>
    </source>
</evidence>
<dbReference type="Proteomes" id="UP000316079">
    <property type="component" value="Unassembled WGS sequence"/>
</dbReference>
<dbReference type="Pfam" id="PF00001">
    <property type="entry name" value="7tm_1"/>
    <property type="match status" value="1"/>
</dbReference>
<evidence type="ECO:0000259" key="11">
    <source>
        <dbReference type="PROSITE" id="PS50262"/>
    </source>
</evidence>
<evidence type="ECO:0000256" key="5">
    <source>
        <dbReference type="ARBA" id="ARBA00023040"/>
    </source>
</evidence>
<dbReference type="InterPro" id="IPR000276">
    <property type="entry name" value="GPCR_Rhodpsn"/>
</dbReference>
<feature type="transmembrane region" description="Helical" evidence="10">
    <location>
        <begin position="69"/>
        <end position="90"/>
    </location>
</feature>
<organism evidence="12 13">
    <name type="scientific">Danionella cerebrum</name>
    <dbReference type="NCBI Taxonomy" id="2873325"/>
    <lineage>
        <taxon>Eukaryota</taxon>
        <taxon>Metazoa</taxon>
        <taxon>Chordata</taxon>
        <taxon>Craniata</taxon>
        <taxon>Vertebrata</taxon>
        <taxon>Euteleostomi</taxon>
        <taxon>Actinopterygii</taxon>
        <taxon>Neopterygii</taxon>
        <taxon>Teleostei</taxon>
        <taxon>Ostariophysi</taxon>
        <taxon>Cypriniformes</taxon>
        <taxon>Danionidae</taxon>
        <taxon>Danioninae</taxon>
        <taxon>Danionella</taxon>
    </lineage>
</organism>
<evidence type="ECO:0000256" key="2">
    <source>
        <dbReference type="ARBA" id="ARBA00022475"/>
    </source>
</evidence>
<feature type="transmembrane region" description="Helical" evidence="10">
    <location>
        <begin position="233"/>
        <end position="257"/>
    </location>
</feature>
<dbReference type="GO" id="GO:0019957">
    <property type="term" value="F:C-C chemokine binding"/>
    <property type="evidence" value="ECO:0007669"/>
    <property type="project" value="TreeGrafter"/>
</dbReference>
<dbReference type="InterPro" id="IPR050119">
    <property type="entry name" value="CCR1-9-like"/>
</dbReference>
<dbReference type="GO" id="GO:0016493">
    <property type="term" value="F:C-C chemokine receptor activity"/>
    <property type="evidence" value="ECO:0007669"/>
    <property type="project" value="TreeGrafter"/>
</dbReference>
<dbReference type="SUPFAM" id="SSF81321">
    <property type="entry name" value="Family A G protein-coupled receptor-like"/>
    <property type="match status" value="1"/>
</dbReference>
<accession>A0A553QWL1</accession>
<keyword evidence="3 9" id="KW-0812">Transmembrane</keyword>
<dbReference type="GO" id="GO:0019722">
    <property type="term" value="P:calcium-mediated signaling"/>
    <property type="evidence" value="ECO:0007669"/>
    <property type="project" value="TreeGrafter"/>
</dbReference>
<dbReference type="PRINTS" id="PR00237">
    <property type="entry name" value="GPCRRHODOPSN"/>
</dbReference>
<dbReference type="InterPro" id="IPR017452">
    <property type="entry name" value="GPCR_Rhodpsn_7TM"/>
</dbReference>
<evidence type="ECO:0000256" key="6">
    <source>
        <dbReference type="ARBA" id="ARBA00023136"/>
    </source>
</evidence>
<comment type="subcellular location">
    <subcellularLocation>
        <location evidence="1">Cell membrane</location>
        <topology evidence="1">Multi-pass membrane protein</topology>
    </subcellularLocation>
</comment>
<name>A0A553QWL1_9TELE</name>
<keyword evidence="7 9" id="KW-0675">Receptor</keyword>
<keyword evidence="4 10" id="KW-1133">Transmembrane helix</keyword>
<evidence type="ECO:0000313" key="13">
    <source>
        <dbReference type="Proteomes" id="UP000316079"/>
    </source>
</evidence>
<dbReference type="PANTHER" id="PTHR10489:SF618">
    <property type="entry name" value="C-X-C CHEMOKINE RECEPTOR TYPE 5"/>
    <property type="match status" value="1"/>
</dbReference>
<dbReference type="InterPro" id="IPR000355">
    <property type="entry name" value="Chemokine_rcpt"/>
</dbReference>
<feature type="transmembrane region" description="Helical" evidence="10">
    <location>
        <begin position="179"/>
        <end position="203"/>
    </location>
</feature>
<dbReference type="Gene3D" id="1.20.1070.10">
    <property type="entry name" value="Rhodopsin 7-helix transmembrane proteins"/>
    <property type="match status" value="1"/>
</dbReference>
<sequence length="374" mass="42754">MGELTHSTETNDWTYIRTNMNYITEEFTFDNLDYLNDYENVTEEPPDGREYICVEENPLLLFRTVFQPLVYGVVFLLGLMGNTLLMIILLKRWKNLRMTDIYLLHLALADLLLLFTFPFAVTQGISGWPFGTVLCKLIGLINRLNLVCGSLLLAYISFDRYVAIVHAIPSLQRRQPRSAQLTCLSLWLFSFFITSPNIVFLSVKGEDINSTRLSCAFNNHGIHGRNWMLASRFLTHLCFFLPLVVMGYCYTFVVITLCQKQRSLEKQGAIRLALLITIVFCMSWLPYNVAILMDTLRLLGGIPEQSCSAHASLNQALIVTESIGFSHCCVNPILYAFIGVRFRRDLLQLFRKTNRLSVENLNRVSVTETITTTP</sequence>
<evidence type="ECO:0000313" key="12">
    <source>
        <dbReference type="EMBL" id="TRY94361.1"/>
    </source>
</evidence>
<comment type="caution">
    <text evidence="12">The sequence shown here is derived from an EMBL/GenBank/DDBJ whole genome shotgun (WGS) entry which is preliminary data.</text>
</comment>
<dbReference type="AlphaFoldDB" id="A0A553QWL1"/>
<keyword evidence="8 9" id="KW-0807">Transducer</keyword>
<dbReference type="GO" id="GO:0060326">
    <property type="term" value="P:cell chemotaxis"/>
    <property type="evidence" value="ECO:0007669"/>
    <property type="project" value="TreeGrafter"/>
</dbReference>
<evidence type="ECO:0000256" key="1">
    <source>
        <dbReference type="ARBA" id="ARBA00004651"/>
    </source>
</evidence>
<dbReference type="PROSITE" id="PS50262">
    <property type="entry name" value="G_PROTEIN_RECEP_F1_2"/>
    <property type="match status" value="1"/>
</dbReference>
<keyword evidence="2" id="KW-1003">Cell membrane</keyword>
<keyword evidence="5 9" id="KW-0297">G-protein coupled receptor</keyword>
<evidence type="ECO:0000256" key="9">
    <source>
        <dbReference type="RuleBase" id="RU000688"/>
    </source>
</evidence>
<gene>
    <name evidence="12" type="ORF">DNTS_010038</name>
</gene>
<dbReference type="OrthoDB" id="10053194at2759"/>
<evidence type="ECO:0000256" key="7">
    <source>
        <dbReference type="ARBA" id="ARBA00023170"/>
    </source>
</evidence>
<feature type="transmembrane region" description="Helical" evidence="10">
    <location>
        <begin position="102"/>
        <end position="120"/>
    </location>
</feature>
<protein>
    <recommendedName>
        <fullName evidence="11">G-protein coupled receptors family 1 profile domain-containing protein</fullName>
    </recommendedName>
</protein>
<dbReference type="PANTHER" id="PTHR10489">
    <property type="entry name" value="CELL ADHESION MOLECULE"/>
    <property type="match status" value="1"/>
</dbReference>
<reference evidence="12 13" key="1">
    <citation type="journal article" date="2019" name="Sci. Data">
        <title>Hybrid genome assembly and annotation of Danionella translucida.</title>
        <authorList>
            <person name="Kadobianskyi M."/>
            <person name="Schulze L."/>
            <person name="Schuelke M."/>
            <person name="Judkewitz B."/>
        </authorList>
    </citation>
    <scope>NUCLEOTIDE SEQUENCE [LARGE SCALE GENOMIC DNA]</scope>
    <source>
        <strain evidence="12 13">Bolton</strain>
    </source>
</reference>
<feature type="domain" description="G-protein coupled receptors family 1 profile" evidence="11">
    <location>
        <begin position="81"/>
        <end position="335"/>
    </location>
</feature>